<organism evidence="2 3">
    <name type="scientific">Saccharopolyspora gloriosae</name>
    <dbReference type="NCBI Taxonomy" id="455344"/>
    <lineage>
        <taxon>Bacteria</taxon>
        <taxon>Bacillati</taxon>
        <taxon>Actinomycetota</taxon>
        <taxon>Actinomycetes</taxon>
        <taxon>Pseudonocardiales</taxon>
        <taxon>Pseudonocardiaceae</taxon>
        <taxon>Saccharopolyspora</taxon>
    </lineage>
</organism>
<reference evidence="2 3" key="1">
    <citation type="submission" date="2020-08" db="EMBL/GenBank/DDBJ databases">
        <title>Sequencing the genomes of 1000 actinobacteria strains.</title>
        <authorList>
            <person name="Klenk H.-P."/>
        </authorList>
    </citation>
    <scope>NUCLEOTIDE SEQUENCE [LARGE SCALE GENOMIC DNA]</scope>
    <source>
        <strain evidence="2 3">DSM 45582</strain>
    </source>
</reference>
<gene>
    <name evidence="2" type="ORF">BJ969_001060</name>
</gene>
<keyword evidence="3" id="KW-1185">Reference proteome</keyword>
<sequence>MRDPDDTQAVDELRSGLRALVDDVEPRGDTLPRLLAARQRRSRRPSRRPLIAAGGVAVAASAVFLVALAVVPGTSPRQAEPVSIAPNSYVAAPEPGTLASFDVLTGKQHEVLADVGGPVQGGLAADGDRVYATVPAAGGSDIVVLGPDRIIRPVAHRTGTDTALAAGGGRLAYAEGDDVVVDGTGGPQRIGLPAGEQALDLAVDREGRLAVLTSRSEIHVVAPGATELGAPMPTPPAGACAPQAVAWSDSDVAVLTPAECGNPPAERMRISTLDRDSGAAVGGGVPFDTGGALAAEQVQLSVDRVGRYLVSVADGRQWLVDGADVRPVAPACADAGCVPATFWG</sequence>
<evidence type="ECO:0008006" key="4">
    <source>
        <dbReference type="Google" id="ProtNLM"/>
    </source>
</evidence>
<comment type="caution">
    <text evidence="2">The sequence shown here is derived from an EMBL/GenBank/DDBJ whole genome shotgun (WGS) entry which is preliminary data.</text>
</comment>
<dbReference type="RefSeq" id="WP_184477745.1">
    <property type="nucleotide sequence ID" value="NZ_JACHIV010000001.1"/>
</dbReference>
<dbReference type="Proteomes" id="UP000580474">
    <property type="component" value="Unassembled WGS sequence"/>
</dbReference>
<keyword evidence="1" id="KW-1133">Transmembrane helix</keyword>
<name>A0A840NFJ3_9PSEU</name>
<feature type="transmembrane region" description="Helical" evidence="1">
    <location>
        <begin position="50"/>
        <end position="71"/>
    </location>
</feature>
<proteinExistence type="predicted"/>
<dbReference type="EMBL" id="JACHIV010000001">
    <property type="protein sequence ID" value="MBB5067972.1"/>
    <property type="molecule type" value="Genomic_DNA"/>
</dbReference>
<evidence type="ECO:0000256" key="1">
    <source>
        <dbReference type="SAM" id="Phobius"/>
    </source>
</evidence>
<protein>
    <recommendedName>
        <fullName evidence="4">FbpC C-terminal regulatory nucleotide binding domain-containing protein</fullName>
    </recommendedName>
</protein>
<evidence type="ECO:0000313" key="3">
    <source>
        <dbReference type="Proteomes" id="UP000580474"/>
    </source>
</evidence>
<dbReference type="SUPFAM" id="SSF50969">
    <property type="entry name" value="YVTN repeat-like/Quinoprotein amine dehydrogenase"/>
    <property type="match status" value="1"/>
</dbReference>
<keyword evidence="1" id="KW-0472">Membrane</keyword>
<dbReference type="InterPro" id="IPR011044">
    <property type="entry name" value="Quino_amine_DH_bsu"/>
</dbReference>
<keyword evidence="1" id="KW-0812">Transmembrane</keyword>
<evidence type="ECO:0000313" key="2">
    <source>
        <dbReference type="EMBL" id="MBB5067972.1"/>
    </source>
</evidence>
<dbReference type="AlphaFoldDB" id="A0A840NFJ3"/>
<accession>A0A840NFJ3</accession>